<dbReference type="InterPro" id="IPR013249">
    <property type="entry name" value="RNA_pol_sigma70_r4_t2"/>
</dbReference>
<keyword evidence="6" id="KW-1185">Reference proteome</keyword>
<gene>
    <name evidence="5" type="primary">sigH</name>
    <name evidence="5" type="ORF">CCAX7_49870</name>
</gene>
<accession>A0A402CPG0</accession>
<evidence type="ECO:0000256" key="4">
    <source>
        <dbReference type="ARBA" id="ARBA00023163"/>
    </source>
</evidence>
<dbReference type="Gene3D" id="1.10.10.10">
    <property type="entry name" value="Winged helix-like DNA-binding domain superfamily/Winged helix DNA-binding domain"/>
    <property type="match status" value="1"/>
</dbReference>
<dbReference type="SUPFAM" id="SSF88659">
    <property type="entry name" value="Sigma3 and sigma4 domains of RNA polymerase sigma factors"/>
    <property type="match status" value="1"/>
</dbReference>
<keyword evidence="4" id="KW-0804">Transcription</keyword>
<name>A0A402CPG0_9BACT</name>
<sequence>MRKPEPDMASAPNVSPSPVRARAEFAQIARDTESRLLRAARRMAQGDEDRAADLAQNALVRGYEAFLQGRFMPGSNAYAWLLRIMTNDYINSYRHSKKWDAGVDVDTLTRGGETAPPSAHAAPEDRPDTALLSGIMDEELERALASLSEPLRMCVMLVDVEGLDYAEAAAALNIPIGTVRSRLSRARMMLHERLVDYARSRRRL</sequence>
<evidence type="ECO:0000256" key="3">
    <source>
        <dbReference type="ARBA" id="ARBA00023082"/>
    </source>
</evidence>
<dbReference type="NCBIfam" id="TIGR02937">
    <property type="entry name" value="sigma70-ECF"/>
    <property type="match status" value="1"/>
</dbReference>
<dbReference type="InterPro" id="IPR013324">
    <property type="entry name" value="RNA_pol_sigma_r3/r4-like"/>
</dbReference>
<dbReference type="GO" id="GO:0006352">
    <property type="term" value="P:DNA-templated transcription initiation"/>
    <property type="evidence" value="ECO:0007669"/>
    <property type="project" value="InterPro"/>
</dbReference>
<dbReference type="PANTHER" id="PTHR43133:SF59">
    <property type="entry name" value="ECF RNA POLYMERASE SIGMA FACTOR SIGR"/>
    <property type="match status" value="1"/>
</dbReference>
<protein>
    <submittedName>
        <fullName evidence="5">ECF RNA polymerase sigma factor SigH</fullName>
    </submittedName>
</protein>
<dbReference type="Pfam" id="PF04542">
    <property type="entry name" value="Sigma70_r2"/>
    <property type="match status" value="1"/>
</dbReference>
<dbReference type="Gene3D" id="1.10.1740.10">
    <property type="match status" value="1"/>
</dbReference>
<dbReference type="GO" id="GO:0003677">
    <property type="term" value="F:DNA binding"/>
    <property type="evidence" value="ECO:0007669"/>
    <property type="project" value="InterPro"/>
</dbReference>
<dbReference type="InterPro" id="IPR014284">
    <property type="entry name" value="RNA_pol_sigma-70_dom"/>
</dbReference>
<dbReference type="Proteomes" id="UP000287394">
    <property type="component" value="Chromosome"/>
</dbReference>
<dbReference type="CDD" id="cd06171">
    <property type="entry name" value="Sigma70_r4"/>
    <property type="match status" value="1"/>
</dbReference>
<organism evidence="5 6">
    <name type="scientific">Capsulimonas corticalis</name>
    <dbReference type="NCBI Taxonomy" id="2219043"/>
    <lineage>
        <taxon>Bacteria</taxon>
        <taxon>Bacillati</taxon>
        <taxon>Armatimonadota</taxon>
        <taxon>Armatimonadia</taxon>
        <taxon>Capsulimonadales</taxon>
        <taxon>Capsulimonadaceae</taxon>
        <taxon>Capsulimonas</taxon>
    </lineage>
</organism>
<keyword evidence="3" id="KW-0731">Sigma factor</keyword>
<evidence type="ECO:0000256" key="1">
    <source>
        <dbReference type="ARBA" id="ARBA00010641"/>
    </source>
</evidence>
<dbReference type="Pfam" id="PF08281">
    <property type="entry name" value="Sigma70_r4_2"/>
    <property type="match status" value="1"/>
</dbReference>
<reference evidence="5 6" key="1">
    <citation type="journal article" date="2019" name="Int. J. Syst. Evol. Microbiol.">
        <title>Capsulimonas corticalis gen. nov., sp. nov., an aerobic capsulated bacterium, of a novel bacterial order, Capsulimonadales ord. nov., of the class Armatimonadia of the phylum Armatimonadetes.</title>
        <authorList>
            <person name="Li J."/>
            <person name="Kudo C."/>
            <person name="Tonouchi A."/>
        </authorList>
    </citation>
    <scope>NUCLEOTIDE SEQUENCE [LARGE SCALE GENOMIC DNA]</scope>
    <source>
        <strain evidence="5 6">AX-7</strain>
    </source>
</reference>
<dbReference type="InterPro" id="IPR036388">
    <property type="entry name" value="WH-like_DNA-bd_sf"/>
</dbReference>
<evidence type="ECO:0000313" key="5">
    <source>
        <dbReference type="EMBL" id="BDI32936.1"/>
    </source>
</evidence>
<proteinExistence type="inferred from homology"/>
<dbReference type="InterPro" id="IPR013325">
    <property type="entry name" value="RNA_pol_sigma_r2"/>
</dbReference>
<keyword evidence="2" id="KW-0805">Transcription regulation</keyword>
<dbReference type="GO" id="GO:0016987">
    <property type="term" value="F:sigma factor activity"/>
    <property type="evidence" value="ECO:0007669"/>
    <property type="project" value="UniProtKB-KW"/>
</dbReference>
<dbReference type="AlphaFoldDB" id="A0A402CPG0"/>
<dbReference type="KEGG" id="ccot:CCAX7_49870"/>
<comment type="similarity">
    <text evidence="1">Belongs to the sigma-70 factor family. ECF subfamily.</text>
</comment>
<evidence type="ECO:0000313" key="6">
    <source>
        <dbReference type="Proteomes" id="UP000287394"/>
    </source>
</evidence>
<dbReference type="EMBL" id="AP025739">
    <property type="protein sequence ID" value="BDI32936.1"/>
    <property type="molecule type" value="Genomic_DNA"/>
</dbReference>
<evidence type="ECO:0000256" key="2">
    <source>
        <dbReference type="ARBA" id="ARBA00023015"/>
    </source>
</evidence>
<dbReference type="SUPFAM" id="SSF88946">
    <property type="entry name" value="Sigma2 domain of RNA polymerase sigma factors"/>
    <property type="match status" value="1"/>
</dbReference>
<dbReference type="InterPro" id="IPR007627">
    <property type="entry name" value="RNA_pol_sigma70_r2"/>
</dbReference>
<dbReference type="InterPro" id="IPR039425">
    <property type="entry name" value="RNA_pol_sigma-70-like"/>
</dbReference>
<dbReference type="PANTHER" id="PTHR43133">
    <property type="entry name" value="RNA POLYMERASE ECF-TYPE SIGMA FACTO"/>
    <property type="match status" value="1"/>
</dbReference>